<dbReference type="STRING" id="1802694.A2918_02380"/>
<sequence>MTHGAKTKKALFKRVKITGRNKIMKRPPGQNHFNAKDSGSQTRQKRGDKVGPHELIKSTKSLLTRYL</sequence>
<keyword evidence="3" id="KW-0687">Ribonucleoprotein</keyword>
<name>A0A1F8GB24_9BACT</name>
<evidence type="ECO:0008006" key="7">
    <source>
        <dbReference type="Google" id="ProtNLM"/>
    </source>
</evidence>
<gene>
    <name evidence="5" type="ORF">A2918_02380</name>
</gene>
<evidence type="ECO:0000313" key="6">
    <source>
        <dbReference type="Proteomes" id="UP000178227"/>
    </source>
</evidence>
<evidence type="ECO:0000313" key="5">
    <source>
        <dbReference type="EMBL" id="OGN22584.1"/>
    </source>
</evidence>
<dbReference type="GO" id="GO:0003735">
    <property type="term" value="F:structural constituent of ribosome"/>
    <property type="evidence" value="ECO:0007669"/>
    <property type="project" value="InterPro"/>
</dbReference>
<dbReference type="EMBL" id="MGKI01000011">
    <property type="protein sequence ID" value="OGN22584.1"/>
    <property type="molecule type" value="Genomic_DNA"/>
</dbReference>
<evidence type="ECO:0000256" key="4">
    <source>
        <dbReference type="SAM" id="MobiDB-lite"/>
    </source>
</evidence>
<organism evidence="5 6">
    <name type="scientific">Candidatus Yanofskybacteria bacterium RIFCSPLOWO2_01_FULL_42_49</name>
    <dbReference type="NCBI Taxonomy" id="1802694"/>
    <lineage>
        <taxon>Bacteria</taxon>
        <taxon>Candidatus Yanofskyibacteriota</taxon>
    </lineage>
</organism>
<dbReference type="InterPro" id="IPR018265">
    <property type="entry name" value="Ribosomal_bL35_CS"/>
</dbReference>
<evidence type="ECO:0000256" key="1">
    <source>
        <dbReference type="ARBA" id="ARBA00006598"/>
    </source>
</evidence>
<evidence type="ECO:0000256" key="2">
    <source>
        <dbReference type="ARBA" id="ARBA00022980"/>
    </source>
</evidence>
<dbReference type="Gene3D" id="4.10.410.60">
    <property type="match status" value="1"/>
</dbReference>
<dbReference type="InterPro" id="IPR037229">
    <property type="entry name" value="Ribosomal_bL35_sf"/>
</dbReference>
<dbReference type="GO" id="GO:0005840">
    <property type="term" value="C:ribosome"/>
    <property type="evidence" value="ECO:0007669"/>
    <property type="project" value="UniProtKB-KW"/>
</dbReference>
<feature type="compositionally biased region" description="Polar residues" evidence="4">
    <location>
        <begin position="31"/>
        <end position="42"/>
    </location>
</feature>
<dbReference type="Pfam" id="PF01632">
    <property type="entry name" value="Ribosomal_L35p"/>
    <property type="match status" value="1"/>
</dbReference>
<dbReference type="AlphaFoldDB" id="A0A1F8GB24"/>
<accession>A0A1F8GB24</accession>
<dbReference type="PROSITE" id="PS00936">
    <property type="entry name" value="RIBOSOMAL_L35"/>
    <property type="match status" value="1"/>
</dbReference>
<comment type="caution">
    <text evidence="5">The sequence shown here is derived from an EMBL/GenBank/DDBJ whole genome shotgun (WGS) entry which is preliminary data.</text>
</comment>
<dbReference type="InterPro" id="IPR021137">
    <property type="entry name" value="Ribosomal_bL35-like"/>
</dbReference>
<feature type="compositionally biased region" description="Basic and acidic residues" evidence="4">
    <location>
        <begin position="45"/>
        <end position="57"/>
    </location>
</feature>
<protein>
    <recommendedName>
        <fullName evidence="7">50S ribosomal protein L35</fullName>
    </recommendedName>
</protein>
<dbReference type="GO" id="GO:1990904">
    <property type="term" value="C:ribonucleoprotein complex"/>
    <property type="evidence" value="ECO:0007669"/>
    <property type="project" value="UniProtKB-KW"/>
</dbReference>
<proteinExistence type="inferred from homology"/>
<keyword evidence="2" id="KW-0689">Ribosomal protein</keyword>
<feature type="region of interest" description="Disordered" evidence="4">
    <location>
        <begin position="23"/>
        <end position="57"/>
    </location>
</feature>
<dbReference type="Proteomes" id="UP000178227">
    <property type="component" value="Unassembled WGS sequence"/>
</dbReference>
<reference evidence="5 6" key="1">
    <citation type="journal article" date="2016" name="Nat. Commun.">
        <title>Thousands of microbial genomes shed light on interconnected biogeochemical processes in an aquifer system.</title>
        <authorList>
            <person name="Anantharaman K."/>
            <person name="Brown C.T."/>
            <person name="Hug L.A."/>
            <person name="Sharon I."/>
            <person name="Castelle C.J."/>
            <person name="Probst A.J."/>
            <person name="Thomas B.C."/>
            <person name="Singh A."/>
            <person name="Wilkins M.J."/>
            <person name="Karaoz U."/>
            <person name="Brodie E.L."/>
            <person name="Williams K.H."/>
            <person name="Hubbard S.S."/>
            <person name="Banfield J.F."/>
        </authorList>
    </citation>
    <scope>NUCLEOTIDE SEQUENCE [LARGE SCALE GENOMIC DNA]</scope>
</reference>
<dbReference type="SUPFAM" id="SSF143034">
    <property type="entry name" value="L35p-like"/>
    <property type="match status" value="1"/>
</dbReference>
<comment type="similarity">
    <text evidence="1">Belongs to the bacterial ribosomal protein bL35 family.</text>
</comment>
<evidence type="ECO:0000256" key="3">
    <source>
        <dbReference type="ARBA" id="ARBA00023274"/>
    </source>
</evidence>
<dbReference type="GO" id="GO:0006412">
    <property type="term" value="P:translation"/>
    <property type="evidence" value="ECO:0007669"/>
    <property type="project" value="InterPro"/>
</dbReference>